<dbReference type="InterPro" id="IPR050190">
    <property type="entry name" value="UPF0213_domain"/>
</dbReference>
<dbReference type="AlphaFoldDB" id="X1RQY5"/>
<feature type="domain" description="GIY-YIG" evidence="1">
    <location>
        <begin position="46"/>
        <end position="121"/>
    </location>
</feature>
<dbReference type="InterPro" id="IPR035901">
    <property type="entry name" value="GIY-YIG_endonuc_sf"/>
</dbReference>
<dbReference type="PANTHER" id="PTHR34477">
    <property type="entry name" value="UPF0213 PROTEIN YHBQ"/>
    <property type="match status" value="1"/>
</dbReference>
<evidence type="ECO:0000313" key="2">
    <source>
        <dbReference type="EMBL" id="GAI83053.1"/>
    </source>
</evidence>
<dbReference type="PROSITE" id="PS50164">
    <property type="entry name" value="GIY_YIG"/>
    <property type="match status" value="1"/>
</dbReference>
<sequence>MYELCLDCAYNRPVVPWKPSAAIPNINQHYRLEHSDTWAKGDEGTERFFVYILKLEDGDFYVGQTRELRERLSEHRDQKTASTARRNPKLQYFEILPTREAAELREAELKKLRDSNPRQIRRMIISFHDLIREVQLQ</sequence>
<dbReference type="InterPro" id="IPR000305">
    <property type="entry name" value="GIY-YIG_endonuc"/>
</dbReference>
<accession>X1RQY5</accession>
<gene>
    <name evidence="2" type="ORF">S12H4_14594</name>
</gene>
<dbReference type="PANTHER" id="PTHR34477:SF1">
    <property type="entry name" value="UPF0213 PROTEIN YHBQ"/>
    <property type="match status" value="1"/>
</dbReference>
<dbReference type="EMBL" id="BARW01006961">
    <property type="protein sequence ID" value="GAI83053.1"/>
    <property type="molecule type" value="Genomic_DNA"/>
</dbReference>
<organism evidence="2">
    <name type="scientific">marine sediment metagenome</name>
    <dbReference type="NCBI Taxonomy" id="412755"/>
    <lineage>
        <taxon>unclassified sequences</taxon>
        <taxon>metagenomes</taxon>
        <taxon>ecological metagenomes</taxon>
    </lineage>
</organism>
<dbReference type="Gene3D" id="3.40.1440.10">
    <property type="entry name" value="GIY-YIG endonuclease"/>
    <property type="match status" value="1"/>
</dbReference>
<protein>
    <recommendedName>
        <fullName evidence="1">GIY-YIG domain-containing protein</fullName>
    </recommendedName>
</protein>
<dbReference type="SMART" id="SM00465">
    <property type="entry name" value="GIYc"/>
    <property type="match status" value="1"/>
</dbReference>
<dbReference type="SUPFAM" id="SSF82771">
    <property type="entry name" value="GIY-YIG endonuclease"/>
    <property type="match status" value="1"/>
</dbReference>
<reference evidence="2" key="1">
    <citation type="journal article" date="2014" name="Front. Microbiol.">
        <title>High frequency of phylogenetically diverse reductive dehalogenase-homologous genes in deep subseafloor sedimentary metagenomes.</title>
        <authorList>
            <person name="Kawai M."/>
            <person name="Futagami T."/>
            <person name="Toyoda A."/>
            <person name="Takaki Y."/>
            <person name="Nishi S."/>
            <person name="Hori S."/>
            <person name="Arai W."/>
            <person name="Tsubouchi T."/>
            <person name="Morono Y."/>
            <person name="Uchiyama I."/>
            <person name="Ito T."/>
            <person name="Fujiyama A."/>
            <person name="Inagaki F."/>
            <person name="Takami H."/>
        </authorList>
    </citation>
    <scope>NUCLEOTIDE SEQUENCE</scope>
    <source>
        <strain evidence="2">Expedition CK06-06</strain>
    </source>
</reference>
<proteinExistence type="predicted"/>
<evidence type="ECO:0000259" key="1">
    <source>
        <dbReference type="PROSITE" id="PS50164"/>
    </source>
</evidence>
<comment type="caution">
    <text evidence="2">The sequence shown here is derived from an EMBL/GenBank/DDBJ whole genome shotgun (WGS) entry which is preliminary data.</text>
</comment>
<dbReference type="Pfam" id="PF01541">
    <property type="entry name" value="GIY-YIG"/>
    <property type="match status" value="1"/>
</dbReference>
<name>X1RQY5_9ZZZZ</name>